<accession>A0ACC3BDA1</accession>
<gene>
    <name evidence="1" type="primary">BNA2_2</name>
    <name evidence="1" type="ORF">N8T08_008630</name>
</gene>
<keyword evidence="2" id="KW-1185">Reference proteome</keyword>
<dbReference type="EC" id="1.13.11.52" evidence="1"/>
<protein>
    <submittedName>
        <fullName evidence="1">Tryptophan 2,3- dioxygenase</fullName>
        <ecNumber evidence="1">1.13.11.52</ecNumber>
    </submittedName>
</protein>
<keyword evidence="1" id="KW-0223">Dioxygenase</keyword>
<evidence type="ECO:0000313" key="1">
    <source>
        <dbReference type="EMBL" id="KAK1148745.1"/>
    </source>
</evidence>
<keyword evidence="1" id="KW-0560">Oxidoreductase</keyword>
<proteinExistence type="predicted"/>
<dbReference type="Proteomes" id="UP001177260">
    <property type="component" value="Unassembled WGS sequence"/>
</dbReference>
<reference evidence="1 2" key="1">
    <citation type="journal article" date="2023" name="ACS Omega">
        <title>Identification of the Neoaspergillic Acid Biosynthesis Gene Cluster by Establishing an In Vitro CRISPR-Ribonucleoprotein Genetic System in Aspergillus melleus.</title>
        <authorList>
            <person name="Yuan B."/>
            <person name="Grau M.F."/>
            <person name="Murata R.M."/>
            <person name="Torok T."/>
            <person name="Venkateswaran K."/>
            <person name="Stajich J.E."/>
            <person name="Wang C.C.C."/>
        </authorList>
    </citation>
    <scope>NUCLEOTIDE SEQUENCE [LARGE SCALE GENOMIC DNA]</scope>
    <source>
        <strain evidence="1 2">IMV 1140</strain>
    </source>
</reference>
<sequence length="175" mass="18402">MSSENPSTLKSYVDSATGLAQRAVGTVTGNPSTKAEGEETKAQAAQEHEASHTTAKVGSVTADPNTGATATDNPKRNNGTWDQTVGSAKESLGNLTGYEGLRREGVEQNSRGKAAEAEGQLKDWGEGMKDRAQGGLGKVAAAAKGDRTEEQKWEAMHDQGKAQQRGAEADMERRA</sequence>
<comment type="caution">
    <text evidence="1">The sequence shown here is derived from an EMBL/GenBank/DDBJ whole genome shotgun (WGS) entry which is preliminary data.</text>
</comment>
<evidence type="ECO:0000313" key="2">
    <source>
        <dbReference type="Proteomes" id="UP001177260"/>
    </source>
</evidence>
<name>A0ACC3BDA1_9EURO</name>
<organism evidence="1 2">
    <name type="scientific">Aspergillus melleus</name>
    <dbReference type="NCBI Taxonomy" id="138277"/>
    <lineage>
        <taxon>Eukaryota</taxon>
        <taxon>Fungi</taxon>
        <taxon>Dikarya</taxon>
        <taxon>Ascomycota</taxon>
        <taxon>Pezizomycotina</taxon>
        <taxon>Eurotiomycetes</taxon>
        <taxon>Eurotiomycetidae</taxon>
        <taxon>Eurotiales</taxon>
        <taxon>Aspergillaceae</taxon>
        <taxon>Aspergillus</taxon>
        <taxon>Aspergillus subgen. Circumdati</taxon>
    </lineage>
</organism>
<dbReference type="EMBL" id="JAOPJF010000006">
    <property type="protein sequence ID" value="KAK1148745.1"/>
    <property type="molecule type" value="Genomic_DNA"/>
</dbReference>